<evidence type="ECO:0000313" key="4">
    <source>
        <dbReference type="Proteomes" id="UP000069620"/>
    </source>
</evidence>
<dbReference type="InterPro" id="IPR016035">
    <property type="entry name" value="Acyl_Trfase/lysoPLipase"/>
</dbReference>
<dbReference type="Pfam" id="PF01734">
    <property type="entry name" value="Patatin"/>
    <property type="match status" value="1"/>
</dbReference>
<accession>A0A100W4J1</accession>
<proteinExistence type="predicted"/>
<protein>
    <recommendedName>
        <fullName evidence="2">PNPLA domain-containing protein</fullName>
    </recommendedName>
</protein>
<reference evidence="4" key="1">
    <citation type="journal article" date="2016" name="Genome Announc.">
        <title>Draft Genome Sequences of Five Rapidly Growing Mycobacterium Species, M. thermoresistibile, M. fortuitum subsp. acetamidolyticum, M. canariasense, M. brisbanense, and M. novocastrense.</title>
        <authorList>
            <person name="Katahira K."/>
            <person name="Ogura Y."/>
            <person name="Gotoh Y."/>
            <person name="Hayashi T."/>
        </authorList>
    </citation>
    <scope>NUCLEOTIDE SEQUENCE [LARGE SCALE GENOMIC DNA]</scope>
    <source>
        <strain evidence="4">JCM15654</strain>
    </source>
</reference>
<comment type="caution">
    <text evidence="3">The sequence shown here is derived from an EMBL/GenBank/DDBJ whole genome shotgun (WGS) entry which is preliminary data.</text>
</comment>
<dbReference type="Proteomes" id="UP000069620">
    <property type="component" value="Unassembled WGS sequence"/>
</dbReference>
<dbReference type="Gene3D" id="3.40.1090.10">
    <property type="entry name" value="Cytosolic phospholipase A2 catalytic domain"/>
    <property type="match status" value="1"/>
</dbReference>
<name>A0A100W4J1_9MYCO</name>
<dbReference type="AlphaFoldDB" id="A0A100W4J1"/>
<keyword evidence="4" id="KW-1185">Reference proteome</keyword>
<reference evidence="4" key="2">
    <citation type="submission" date="2016-02" db="EMBL/GenBank/DDBJ databases">
        <title>Draft genome sequence of five rapidly growing Mycobacterium species.</title>
        <authorList>
            <person name="Katahira K."/>
            <person name="Gotou Y."/>
            <person name="Iida K."/>
            <person name="Ogura Y."/>
            <person name="Hayashi T."/>
        </authorList>
    </citation>
    <scope>NUCLEOTIDE SEQUENCE [LARGE SCALE GENOMIC DNA]</scope>
    <source>
        <strain evidence="4">JCM15654</strain>
    </source>
</reference>
<dbReference type="STRING" id="146020.RMCB_5582"/>
<feature type="domain" description="PNPLA" evidence="2">
    <location>
        <begin position="5"/>
        <end position="208"/>
    </location>
</feature>
<sequence>MKTALAIGCGGTIGGAWAVAALHALVEQTGWDPAGASVLQGTSAGAELVTMLGGGASVDDLVAMHLGTSTDERLRRHIADTPASFPPIPMPALLNPRLLRTQRGLAAATGLAPIGRGDATWLQRLADGFTGVSGWVAHPGTRMVAFDYRRAERVAFGSPEAPRAETGSLLTCAETGEALRASWAIPGWMPPVTIGDRHFVDGGAASTASVDLIARDDADLIYVIAPMASESGHRAAGFGGVMEKRLLRRPMSEGLEREVAAVRARGTQVVVIRPDDADLAGLGAHFMRRDRRRAAFDAALRTAPATVARALAISEGAR</sequence>
<gene>
    <name evidence="3" type="ORF">RMCB_5582</name>
</gene>
<dbReference type="RefSeq" id="WP_062831363.1">
    <property type="nucleotide sequence ID" value="NZ_BCSX01000049.1"/>
</dbReference>
<dbReference type="EMBL" id="BCSX01000049">
    <property type="protein sequence ID" value="GAS91486.1"/>
    <property type="molecule type" value="Genomic_DNA"/>
</dbReference>
<dbReference type="InterPro" id="IPR002641">
    <property type="entry name" value="PNPLA_dom"/>
</dbReference>
<dbReference type="GO" id="GO:0006629">
    <property type="term" value="P:lipid metabolic process"/>
    <property type="evidence" value="ECO:0007669"/>
    <property type="project" value="UniProtKB-KW"/>
</dbReference>
<evidence type="ECO:0000313" key="3">
    <source>
        <dbReference type="EMBL" id="GAS91486.1"/>
    </source>
</evidence>
<dbReference type="OrthoDB" id="2339873at2"/>
<organism evidence="3 4">
    <name type="scientific">Mycolicibacterium brisbanense</name>
    <dbReference type="NCBI Taxonomy" id="146020"/>
    <lineage>
        <taxon>Bacteria</taxon>
        <taxon>Bacillati</taxon>
        <taxon>Actinomycetota</taxon>
        <taxon>Actinomycetes</taxon>
        <taxon>Mycobacteriales</taxon>
        <taxon>Mycobacteriaceae</taxon>
        <taxon>Mycolicibacterium</taxon>
    </lineage>
</organism>
<dbReference type="SUPFAM" id="SSF52151">
    <property type="entry name" value="FabD/lysophospholipase-like"/>
    <property type="match status" value="1"/>
</dbReference>
<keyword evidence="1" id="KW-0443">Lipid metabolism</keyword>
<evidence type="ECO:0000256" key="1">
    <source>
        <dbReference type="ARBA" id="ARBA00023098"/>
    </source>
</evidence>
<evidence type="ECO:0000259" key="2">
    <source>
        <dbReference type="Pfam" id="PF01734"/>
    </source>
</evidence>